<evidence type="ECO:0000256" key="1">
    <source>
        <dbReference type="SAM" id="Coils"/>
    </source>
</evidence>
<dbReference type="Proteomes" id="UP000054558">
    <property type="component" value="Unassembled WGS sequence"/>
</dbReference>
<dbReference type="AlphaFoldDB" id="A0A1Y1IJT4"/>
<evidence type="ECO:0000313" key="3">
    <source>
        <dbReference type="Proteomes" id="UP000054558"/>
    </source>
</evidence>
<name>A0A1Y1IJT4_KLENI</name>
<dbReference type="EMBL" id="DF237417">
    <property type="protein sequence ID" value="GAQ88897.1"/>
    <property type="molecule type" value="Genomic_DNA"/>
</dbReference>
<keyword evidence="3" id="KW-1185">Reference proteome</keyword>
<organism evidence="2 3">
    <name type="scientific">Klebsormidium nitens</name>
    <name type="common">Green alga</name>
    <name type="synonym">Ulothrix nitens</name>
    <dbReference type="NCBI Taxonomy" id="105231"/>
    <lineage>
        <taxon>Eukaryota</taxon>
        <taxon>Viridiplantae</taxon>
        <taxon>Streptophyta</taxon>
        <taxon>Klebsormidiophyceae</taxon>
        <taxon>Klebsormidiales</taxon>
        <taxon>Klebsormidiaceae</taxon>
        <taxon>Klebsormidium</taxon>
    </lineage>
</organism>
<evidence type="ECO:0000313" key="2">
    <source>
        <dbReference type="EMBL" id="GAQ88897.1"/>
    </source>
</evidence>
<sequence length="319" mass="33474">MGGGTVPPEDGLGEEHQRTIAFLYGVCDAAAFPRTGVDFSKLREDYRQVDEELNGLQHTKSLVSSFAEHIEIVLQMKQAAQRHQELEQSTQELVERCDRLSEGLRSVASLLPAVLLQHAPGARRAMDLAWNRLRSLGTQIQGTAAAHRAVGQDLQSLAERAQAVVRDPSKADIGVAAAPAMGGGAGALAVLVLRGVLGPWALPASAVAGALGAVGASVLSEQTLHPEARTTFALLQNKLELMSGLVRSKASVLDVLASNLQAAAGQLMAVNDIALDGSDDACTLLQEGVAACELSLRSVESTCEVCNYTSSAFMAVVAD</sequence>
<keyword evidence="1" id="KW-0175">Coiled coil</keyword>
<gene>
    <name evidence="2" type="ORF">KFL_004680010</name>
</gene>
<reference evidence="2 3" key="1">
    <citation type="journal article" date="2014" name="Nat. Commun.">
        <title>Klebsormidium flaccidum genome reveals primary factors for plant terrestrial adaptation.</title>
        <authorList>
            <person name="Hori K."/>
            <person name="Maruyama F."/>
            <person name="Fujisawa T."/>
            <person name="Togashi T."/>
            <person name="Yamamoto N."/>
            <person name="Seo M."/>
            <person name="Sato S."/>
            <person name="Yamada T."/>
            <person name="Mori H."/>
            <person name="Tajima N."/>
            <person name="Moriyama T."/>
            <person name="Ikeuchi M."/>
            <person name="Watanabe M."/>
            <person name="Wada H."/>
            <person name="Kobayashi K."/>
            <person name="Saito M."/>
            <person name="Masuda T."/>
            <person name="Sasaki-Sekimoto Y."/>
            <person name="Mashiguchi K."/>
            <person name="Awai K."/>
            <person name="Shimojima M."/>
            <person name="Masuda S."/>
            <person name="Iwai M."/>
            <person name="Nobusawa T."/>
            <person name="Narise T."/>
            <person name="Kondo S."/>
            <person name="Saito H."/>
            <person name="Sato R."/>
            <person name="Murakawa M."/>
            <person name="Ihara Y."/>
            <person name="Oshima-Yamada Y."/>
            <person name="Ohtaka K."/>
            <person name="Satoh M."/>
            <person name="Sonobe K."/>
            <person name="Ishii M."/>
            <person name="Ohtani R."/>
            <person name="Kanamori-Sato M."/>
            <person name="Honoki R."/>
            <person name="Miyazaki D."/>
            <person name="Mochizuki H."/>
            <person name="Umetsu J."/>
            <person name="Higashi K."/>
            <person name="Shibata D."/>
            <person name="Kamiya Y."/>
            <person name="Sato N."/>
            <person name="Nakamura Y."/>
            <person name="Tabata S."/>
            <person name="Ida S."/>
            <person name="Kurokawa K."/>
            <person name="Ohta H."/>
        </authorList>
    </citation>
    <scope>NUCLEOTIDE SEQUENCE [LARGE SCALE GENOMIC DNA]</scope>
    <source>
        <strain evidence="2 3">NIES-2285</strain>
    </source>
</reference>
<protein>
    <submittedName>
        <fullName evidence="2">Uncharacterized protein</fullName>
    </submittedName>
</protein>
<proteinExistence type="predicted"/>
<feature type="coiled-coil region" evidence="1">
    <location>
        <begin position="39"/>
        <end position="96"/>
    </location>
</feature>
<accession>A0A1Y1IJT4</accession>